<evidence type="ECO:0000256" key="14">
    <source>
        <dbReference type="ARBA" id="ARBA00041063"/>
    </source>
</evidence>
<keyword evidence="9" id="KW-0576">Peroxisome</keyword>
<comment type="catalytic activity">
    <reaction evidence="19">
        <text>(2E)-decenoyl-CoA + NADPH + H(+) = decanoyl-CoA + NADP(+)</text>
        <dbReference type="Rhea" id="RHEA:44960"/>
        <dbReference type="ChEBI" id="CHEBI:15378"/>
        <dbReference type="ChEBI" id="CHEBI:57783"/>
        <dbReference type="ChEBI" id="CHEBI:58349"/>
        <dbReference type="ChEBI" id="CHEBI:61406"/>
        <dbReference type="ChEBI" id="CHEBI:61430"/>
    </reaction>
    <physiologicalReaction direction="left-to-right" evidence="19">
        <dbReference type="Rhea" id="RHEA:44961"/>
    </physiologicalReaction>
</comment>
<evidence type="ECO:0000256" key="6">
    <source>
        <dbReference type="ARBA" id="ARBA00022857"/>
    </source>
</evidence>
<evidence type="ECO:0000256" key="9">
    <source>
        <dbReference type="ARBA" id="ARBA00023140"/>
    </source>
</evidence>
<name>A0A3S4RCF5_9ACAR</name>
<comment type="subunit">
    <text evidence="12">Interacts with PEX5, probably required to target it into peroxisomes.</text>
</comment>
<dbReference type="GO" id="GO:0005777">
    <property type="term" value="C:peroxisome"/>
    <property type="evidence" value="ECO:0007669"/>
    <property type="project" value="UniProtKB-SubCell"/>
</dbReference>
<evidence type="ECO:0000256" key="11">
    <source>
        <dbReference type="ARBA" id="ARBA00037124"/>
    </source>
</evidence>
<evidence type="ECO:0000256" key="4">
    <source>
        <dbReference type="ARBA" id="ARBA00022553"/>
    </source>
</evidence>
<dbReference type="AlphaFoldDB" id="A0A3S4RCF5"/>
<dbReference type="SUPFAM" id="SSF51735">
    <property type="entry name" value="NAD(P)-binding Rossmann-fold domains"/>
    <property type="match status" value="1"/>
</dbReference>
<evidence type="ECO:0000313" key="21">
    <source>
        <dbReference type="EMBL" id="RWS14420.1"/>
    </source>
</evidence>
<evidence type="ECO:0000256" key="1">
    <source>
        <dbReference type="ARBA" id="ARBA00004275"/>
    </source>
</evidence>
<evidence type="ECO:0000256" key="15">
    <source>
        <dbReference type="ARBA" id="ARBA00047570"/>
    </source>
</evidence>
<evidence type="ECO:0000256" key="7">
    <source>
        <dbReference type="ARBA" id="ARBA00023002"/>
    </source>
</evidence>
<comment type="subcellular location">
    <subcellularLocation>
        <location evidence="1">Peroxisome</location>
    </subcellularLocation>
</comment>
<evidence type="ECO:0000256" key="18">
    <source>
        <dbReference type="ARBA" id="ARBA00049251"/>
    </source>
</evidence>
<evidence type="ECO:0000256" key="12">
    <source>
        <dbReference type="ARBA" id="ARBA00038622"/>
    </source>
</evidence>
<dbReference type="PANTHER" id="PTHR24317">
    <property type="entry name" value="PEROXISOMAL TRANS-2-ENOYL-COA REDUCTASE"/>
    <property type="match status" value="1"/>
</dbReference>
<keyword evidence="4" id="KW-0597">Phosphoprotein</keyword>
<proteinExistence type="predicted"/>
<keyword evidence="10" id="KW-0275">Fatty acid biosynthesis</keyword>
<keyword evidence="5" id="KW-0276">Fatty acid metabolism</keyword>
<sequence length="79" mass="8689">MANEHFRDKIALVTGTIKTKIQARVGFPDTVYEDDAKKIPLRRVGMPEEVAEYVCFLASNKSSFISGTILPIDGALNCS</sequence>
<dbReference type="OrthoDB" id="6504106at2759"/>
<comment type="catalytic activity">
    <reaction evidence="18">
        <text>a (2E)-enoyl-CoA + NADPH + H(+) = a 2,3-saturated acyl-CoA + NADP(+)</text>
        <dbReference type="Rhea" id="RHEA:33763"/>
        <dbReference type="ChEBI" id="CHEBI:15378"/>
        <dbReference type="ChEBI" id="CHEBI:57783"/>
        <dbReference type="ChEBI" id="CHEBI:58349"/>
        <dbReference type="ChEBI" id="CHEBI:58856"/>
        <dbReference type="ChEBI" id="CHEBI:65111"/>
        <dbReference type="EC" id="1.3.1.38"/>
    </reaction>
    <physiologicalReaction direction="left-to-right" evidence="18">
        <dbReference type="Rhea" id="RHEA:33764"/>
    </physiologicalReaction>
</comment>
<dbReference type="STRING" id="1965070.A0A3S4RCF5"/>
<comment type="catalytic activity">
    <reaction evidence="15">
        <text>(2E)-dodecenoyl-CoA + NADPH + H(+) = dodecanoyl-CoA + NADP(+)</text>
        <dbReference type="Rhea" id="RHEA:44964"/>
        <dbReference type="ChEBI" id="CHEBI:15378"/>
        <dbReference type="ChEBI" id="CHEBI:57330"/>
        <dbReference type="ChEBI" id="CHEBI:57375"/>
        <dbReference type="ChEBI" id="CHEBI:57783"/>
        <dbReference type="ChEBI" id="CHEBI:58349"/>
    </reaction>
    <physiologicalReaction direction="left-to-right" evidence="15">
        <dbReference type="Rhea" id="RHEA:44965"/>
    </physiologicalReaction>
</comment>
<reference evidence="21 22" key="1">
    <citation type="journal article" date="2018" name="Gigascience">
        <title>Genomes of trombidid mites reveal novel predicted allergens and laterally-transferred genes associated with secondary metabolism.</title>
        <authorList>
            <person name="Dong X."/>
            <person name="Chaisiri K."/>
            <person name="Xia D."/>
            <person name="Armstrong S.D."/>
            <person name="Fang Y."/>
            <person name="Donnelly M.J."/>
            <person name="Kadowaki T."/>
            <person name="McGarry J.W."/>
            <person name="Darby A.C."/>
            <person name="Makepeace B.L."/>
        </authorList>
    </citation>
    <scope>NUCLEOTIDE SEQUENCE [LARGE SCALE GENOMIC DNA]</scope>
    <source>
        <strain evidence="21">UoL-WK</strain>
    </source>
</reference>
<evidence type="ECO:0000256" key="5">
    <source>
        <dbReference type="ARBA" id="ARBA00022832"/>
    </source>
</evidence>
<comment type="catalytic activity">
    <reaction evidence="17">
        <text>(2E)-hexenoyl-CoA + NADPH + H(+) = hexanoyl-CoA + NADP(+)</text>
        <dbReference type="Rhea" id="RHEA:44956"/>
        <dbReference type="ChEBI" id="CHEBI:15378"/>
        <dbReference type="ChEBI" id="CHEBI:57783"/>
        <dbReference type="ChEBI" id="CHEBI:58349"/>
        <dbReference type="ChEBI" id="CHEBI:62077"/>
        <dbReference type="ChEBI" id="CHEBI:62620"/>
    </reaction>
    <physiologicalReaction direction="left-to-right" evidence="17">
        <dbReference type="Rhea" id="RHEA:44957"/>
    </physiologicalReaction>
</comment>
<dbReference type="EMBL" id="NCKU01000727">
    <property type="protein sequence ID" value="RWS14420.1"/>
    <property type="molecule type" value="Genomic_DNA"/>
</dbReference>
<comment type="catalytic activity">
    <reaction evidence="20">
        <text>(2E)-octenoyl-CoA + NADPH + H(+) = octanoyl-CoA + NADP(+)</text>
        <dbReference type="Rhea" id="RHEA:44952"/>
        <dbReference type="ChEBI" id="CHEBI:15378"/>
        <dbReference type="ChEBI" id="CHEBI:57386"/>
        <dbReference type="ChEBI" id="CHEBI:57783"/>
        <dbReference type="ChEBI" id="CHEBI:58349"/>
        <dbReference type="ChEBI" id="CHEBI:62242"/>
    </reaction>
    <physiologicalReaction direction="left-to-right" evidence="20">
        <dbReference type="Rhea" id="RHEA:44953"/>
    </physiologicalReaction>
</comment>
<evidence type="ECO:0000256" key="17">
    <source>
        <dbReference type="ARBA" id="ARBA00049108"/>
    </source>
</evidence>
<dbReference type="InterPro" id="IPR052388">
    <property type="entry name" value="Peroxisomal_t2-enoyl-CoA_red"/>
</dbReference>
<comment type="function">
    <text evidence="11">Participates in chain elongation of fatty acids. Catalyzes the reduction of trans-2-enoyl-CoAs of varying chain lengths from 6:1 to 16:1, having maximum activity with 10:1 CoA. Has no 2,4-dienoyl-CoA reductase activity.</text>
</comment>
<evidence type="ECO:0000256" key="19">
    <source>
        <dbReference type="ARBA" id="ARBA00049386"/>
    </source>
</evidence>
<gene>
    <name evidence="21" type="ORF">B4U79_17937</name>
</gene>
<keyword evidence="7" id="KW-0560">Oxidoreductase</keyword>
<evidence type="ECO:0000256" key="16">
    <source>
        <dbReference type="ARBA" id="ARBA00048686"/>
    </source>
</evidence>
<evidence type="ECO:0000313" key="22">
    <source>
        <dbReference type="Proteomes" id="UP000285301"/>
    </source>
</evidence>
<evidence type="ECO:0000256" key="10">
    <source>
        <dbReference type="ARBA" id="ARBA00023160"/>
    </source>
</evidence>
<dbReference type="InterPro" id="IPR002347">
    <property type="entry name" value="SDR_fam"/>
</dbReference>
<comment type="catalytic activity">
    <reaction evidence="16">
        <text>(2E)-tetradecenoyl-CoA + NADPH + H(+) = tetradecanoyl-CoA + NADP(+)</text>
        <dbReference type="Rhea" id="RHEA:44968"/>
        <dbReference type="ChEBI" id="CHEBI:15378"/>
        <dbReference type="ChEBI" id="CHEBI:57385"/>
        <dbReference type="ChEBI" id="CHEBI:57783"/>
        <dbReference type="ChEBI" id="CHEBI:58349"/>
        <dbReference type="ChEBI" id="CHEBI:61405"/>
    </reaction>
    <physiologicalReaction direction="left-to-right" evidence="16">
        <dbReference type="Rhea" id="RHEA:44969"/>
    </physiologicalReaction>
</comment>
<keyword evidence="22" id="KW-1185">Reference proteome</keyword>
<evidence type="ECO:0000256" key="13">
    <source>
        <dbReference type="ARBA" id="ARBA00038849"/>
    </source>
</evidence>
<dbReference type="Pfam" id="PF13561">
    <property type="entry name" value="adh_short_C2"/>
    <property type="match status" value="1"/>
</dbReference>
<dbReference type="Proteomes" id="UP000285301">
    <property type="component" value="Unassembled WGS sequence"/>
</dbReference>
<protein>
    <recommendedName>
        <fullName evidence="14">Peroxisomal trans-2-enoyl-CoA reductase</fullName>
        <ecNumber evidence="13">1.3.1.38</ecNumber>
    </recommendedName>
</protein>
<dbReference type="EC" id="1.3.1.38" evidence="13"/>
<evidence type="ECO:0000256" key="8">
    <source>
        <dbReference type="ARBA" id="ARBA00023098"/>
    </source>
</evidence>
<organism evidence="21 22">
    <name type="scientific">Dinothrombium tinctorium</name>
    <dbReference type="NCBI Taxonomy" id="1965070"/>
    <lineage>
        <taxon>Eukaryota</taxon>
        <taxon>Metazoa</taxon>
        <taxon>Ecdysozoa</taxon>
        <taxon>Arthropoda</taxon>
        <taxon>Chelicerata</taxon>
        <taxon>Arachnida</taxon>
        <taxon>Acari</taxon>
        <taxon>Acariformes</taxon>
        <taxon>Trombidiformes</taxon>
        <taxon>Prostigmata</taxon>
        <taxon>Anystina</taxon>
        <taxon>Parasitengona</taxon>
        <taxon>Trombidioidea</taxon>
        <taxon>Trombidiidae</taxon>
        <taxon>Dinothrombium</taxon>
    </lineage>
</organism>
<dbReference type="InterPro" id="IPR036291">
    <property type="entry name" value="NAD(P)-bd_dom_sf"/>
</dbReference>
<evidence type="ECO:0000256" key="20">
    <source>
        <dbReference type="ARBA" id="ARBA00049559"/>
    </source>
</evidence>
<accession>A0A3S4RCF5</accession>
<keyword evidence="8" id="KW-0443">Lipid metabolism</keyword>
<dbReference type="Gene3D" id="3.40.50.720">
    <property type="entry name" value="NAD(P)-binding Rossmann-like Domain"/>
    <property type="match status" value="1"/>
</dbReference>
<dbReference type="GO" id="GO:0019166">
    <property type="term" value="F:trans-2-enoyl-CoA reductase (NADPH) activity"/>
    <property type="evidence" value="ECO:0007669"/>
    <property type="project" value="UniProtKB-EC"/>
</dbReference>
<evidence type="ECO:0000256" key="3">
    <source>
        <dbReference type="ARBA" id="ARBA00022516"/>
    </source>
</evidence>
<comment type="pathway">
    <text evidence="2">Lipid metabolism.</text>
</comment>
<dbReference type="PANTHER" id="PTHR24317:SF7">
    <property type="entry name" value="PEROXISOMAL TRANS-2-ENOYL-COA REDUCTASE"/>
    <property type="match status" value="1"/>
</dbReference>
<comment type="caution">
    <text evidence="21">The sequence shown here is derived from an EMBL/GenBank/DDBJ whole genome shotgun (WGS) entry which is preliminary data.</text>
</comment>
<dbReference type="GO" id="GO:0006633">
    <property type="term" value="P:fatty acid biosynthetic process"/>
    <property type="evidence" value="ECO:0007669"/>
    <property type="project" value="UniProtKB-KW"/>
</dbReference>
<evidence type="ECO:0000256" key="2">
    <source>
        <dbReference type="ARBA" id="ARBA00005189"/>
    </source>
</evidence>
<keyword evidence="6" id="KW-0521">NADP</keyword>
<keyword evidence="3" id="KW-0444">Lipid biosynthesis</keyword>